<dbReference type="Pfam" id="PF00011">
    <property type="entry name" value="HSP20"/>
    <property type="match status" value="1"/>
</dbReference>
<name>A0ABT9V2N5_9BACL</name>
<dbReference type="Gene3D" id="2.60.40.790">
    <property type="match status" value="1"/>
</dbReference>
<dbReference type="SUPFAM" id="SSF49764">
    <property type="entry name" value="HSP20-like chaperones"/>
    <property type="match status" value="1"/>
</dbReference>
<reference evidence="4 5" key="1">
    <citation type="submission" date="2023-07" db="EMBL/GenBank/DDBJ databases">
        <title>Genomic Encyclopedia of Type Strains, Phase IV (KMG-IV): sequencing the most valuable type-strain genomes for metagenomic binning, comparative biology and taxonomic classification.</title>
        <authorList>
            <person name="Goeker M."/>
        </authorList>
    </citation>
    <scope>NUCLEOTIDE SEQUENCE [LARGE SCALE GENOMIC DNA]</scope>
    <source>
        <strain evidence="4 5">DSM 23948</strain>
    </source>
</reference>
<evidence type="ECO:0000259" key="3">
    <source>
        <dbReference type="PROSITE" id="PS01031"/>
    </source>
</evidence>
<evidence type="ECO:0000313" key="5">
    <source>
        <dbReference type="Proteomes" id="UP001231362"/>
    </source>
</evidence>
<sequence>MSSKLPENKGKNQEPFNEFRTMMNEFFHMRPVKGFLQSIDEFFQMPLPSFPVQLRETDDEQVIIAELPGIKREQISIDVLERSITISVKNTEEIIEENESENYYKKSKSMQQMTRNIYLGQPIDEKRVKATYQNGLLKIRVPKQKGKKIDIYEN</sequence>
<accession>A0ABT9V2N5</accession>
<protein>
    <submittedName>
        <fullName evidence="4">HSP20 family protein</fullName>
    </submittedName>
</protein>
<dbReference type="InterPro" id="IPR031107">
    <property type="entry name" value="Small_HSP"/>
</dbReference>
<evidence type="ECO:0000256" key="2">
    <source>
        <dbReference type="RuleBase" id="RU003616"/>
    </source>
</evidence>
<dbReference type="PANTHER" id="PTHR11527">
    <property type="entry name" value="HEAT-SHOCK PROTEIN 20 FAMILY MEMBER"/>
    <property type="match status" value="1"/>
</dbReference>
<dbReference type="Proteomes" id="UP001231362">
    <property type="component" value="Unassembled WGS sequence"/>
</dbReference>
<keyword evidence="5" id="KW-1185">Reference proteome</keyword>
<gene>
    <name evidence="4" type="ORF">J2S07_001481</name>
</gene>
<feature type="domain" description="SHSP" evidence="3">
    <location>
        <begin position="43"/>
        <end position="154"/>
    </location>
</feature>
<dbReference type="PROSITE" id="PS01031">
    <property type="entry name" value="SHSP"/>
    <property type="match status" value="1"/>
</dbReference>
<organism evidence="4 5">
    <name type="scientific">Anoxybacillus andreesenii</name>
    <dbReference type="NCBI Taxonomy" id="1325932"/>
    <lineage>
        <taxon>Bacteria</taxon>
        <taxon>Bacillati</taxon>
        <taxon>Bacillota</taxon>
        <taxon>Bacilli</taxon>
        <taxon>Bacillales</taxon>
        <taxon>Anoxybacillaceae</taxon>
        <taxon>Anoxybacillus</taxon>
    </lineage>
</organism>
<proteinExistence type="inferred from homology"/>
<evidence type="ECO:0000313" key="4">
    <source>
        <dbReference type="EMBL" id="MDQ0155177.1"/>
    </source>
</evidence>
<evidence type="ECO:0000256" key="1">
    <source>
        <dbReference type="PROSITE-ProRule" id="PRU00285"/>
    </source>
</evidence>
<dbReference type="InterPro" id="IPR002068">
    <property type="entry name" value="A-crystallin/Hsp20_dom"/>
</dbReference>
<dbReference type="InterPro" id="IPR008978">
    <property type="entry name" value="HSP20-like_chaperone"/>
</dbReference>
<comment type="similarity">
    <text evidence="1 2">Belongs to the small heat shock protein (HSP20) family.</text>
</comment>
<dbReference type="CDD" id="cd06464">
    <property type="entry name" value="ACD_sHsps-like"/>
    <property type="match status" value="1"/>
</dbReference>
<dbReference type="RefSeq" id="WP_307149747.1">
    <property type="nucleotide sequence ID" value="NZ_JAUSTU010000005.1"/>
</dbReference>
<dbReference type="EMBL" id="JAUSTU010000005">
    <property type="protein sequence ID" value="MDQ0155177.1"/>
    <property type="molecule type" value="Genomic_DNA"/>
</dbReference>
<comment type="caution">
    <text evidence="4">The sequence shown here is derived from an EMBL/GenBank/DDBJ whole genome shotgun (WGS) entry which is preliminary data.</text>
</comment>